<evidence type="ECO:0000313" key="1">
    <source>
        <dbReference type="EMBL" id="PLW07011.1"/>
    </source>
</evidence>
<dbReference type="EMBL" id="PGCI01001166">
    <property type="protein sequence ID" value="PLW07011.1"/>
    <property type="molecule type" value="Genomic_DNA"/>
</dbReference>
<proteinExistence type="predicted"/>
<comment type="caution">
    <text evidence="1">The sequence shown here is derived from an EMBL/GenBank/DDBJ whole genome shotgun (WGS) entry which is preliminary data.</text>
</comment>
<name>A0A2N5S185_9BASI</name>
<protein>
    <submittedName>
        <fullName evidence="1">Uncharacterized protein</fullName>
    </submittedName>
</protein>
<dbReference type="AlphaFoldDB" id="A0A2N5S185"/>
<gene>
    <name evidence="2" type="ORF">PCASD_20883</name>
    <name evidence="1" type="ORF">PCASD_24547</name>
</gene>
<dbReference type="Proteomes" id="UP000235392">
    <property type="component" value="Unassembled WGS sequence"/>
</dbReference>
<evidence type="ECO:0000313" key="3">
    <source>
        <dbReference type="Proteomes" id="UP000235392"/>
    </source>
</evidence>
<evidence type="ECO:0000313" key="2">
    <source>
        <dbReference type="EMBL" id="PLW26581.1"/>
    </source>
</evidence>
<accession>A0A2N5S185</accession>
<sequence length="97" mass="10885">MRTGCQLGSPRLAPVLGYLIPLLFLCTKISNTTLNLQGFDAHLEPNKLPLQTLRPNSDFPGLRGHFLYIVQISYVPLPFKLENASTAHHPPRFQFNA</sequence>
<reference evidence="1 3" key="1">
    <citation type="submission" date="2017-11" db="EMBL/GenBank/DDBJ databases">
        <title>De novo assembly and phasing of dikaryotic genomes from two isolates of Puccinia coronata f. sp. avenae, the causal agent of oat crown rust.</title>
        <authorList>
            <person name="Miller M.E."/>
            <person name="Zhang Y."/>
            <person name="Omidvar V."/>
            <person name="Sperschneider J."/>
            <person name="Schwessinger B."/>
            <person name="Raley C."/>
            <person name="Palmer J.M."/>
            <person name="Garnica D."/>
            <person name="Upadhyaya N."/>
            <person name="Rathjen J."/>
            <person name="Taylor J.M."/>
            <person name="Park R.F."/>
            <person name="Dodds P.N."/>
            <person name="Hirsch C.D."/>
            <person name="Kianian S.F."/>
            <person name="Figueroa M."/>
        </authorList>
    </citation>
    <scope>NUCLEOTIDE SEQUENCE [LARGE SCALE GENOMIC DNA]</scope>
    <source>
        <strain evidence="1">12SD80</strain>
    </source>
</reference>
<dbReference type="EMBL" id="PGCI01000454">
    <property type="protein sequence ID" value="PLW26581.1"/>
    <property type="molecule type" value="Genomic_DNA"/>
</dbReference>
<organism evidence="1 3">
    <name type="scientific">Puccinia coronata f. sp. avenae</name>
    <dbReference type="NCBI Taxonomy" id="200324"/>
    <lineage>
        <taxon>Eukaryota</taxon>
        <taxon>Fungi</taxon>
        <taxon>Dikarya</taxon>
        <taxon>Basidiomycota</taxon>
        <taxon>Pucciniomycotina</taxon>
        <taxon>Pucciniomycetes</taxon>
        <taxon>Pucciniales</taxon>
        <taxon>Pucciniaceae</taxon>
        <taxon>Puccinia</taxon>
    </lineage>
</organism>